<evidence type="ECO:0000313" key="1">
    <source>
        <dbReference type="EMBL" id="MBH5141423.1"/>
    </source>
</evidence>
<comment type="caution">
    <text evidence="1">The sequence shown here is derived from an EMBL/GenBank/DDBJ whole genome shotgun (WGS) entry which is preliminary data.</text>
</comment>
<accession>A0A8I1D6F4</accession>
<evidence type="ECO:0000313" key="2">
    <source>
        <dbReference type="Proteomes" id="UP000627573"/>
    </source>
</evidence>
<keyword evidence="2" id="KW-1185">Reference proteome</keyword>
<protein>
    <submittedName>
        <fullName evidence="1">Uncharacterized protein</fullName>
    </submittedName>
</protein>
<sequence>MPRYRSRTPEEIAIGLVNAQAALVRSAQELERCAAAVQKAVDPLRPFAPGLAVEAYELFATAEETSTTVRREITLALAAIYPHPKIAAIVGMSQWWVGKVIREAGRP</sequence>
<organism evidence="1 2">
    <name type="scientific">Rhodococcus erythropolis</name>
    <name type="common">Arthrobacter picolinophilus</name>
    <dbReference type="NCBI Taxonomy" id="1833"/>
    <lineage>
        <taxon>Bacteria</taxon>
        <taxon>Bacillati</taxon>
        <taxon>Actinomycetota</taxon>
        <taxon>Actinomycetes</taxon>
        <taxon>Mycobacteriales</taxon>
        <taxon>Nocardiaceae</taxon>
        <taxon>Rhodococcus</taxon>
        <taxon>Rhodococcus erythropolis group</taxon>
    </lineage>
</organism>
<dbReference type="EMBL" id="JAECSB010000014">
    <property type="protein sequence ID" value="MBH5141423.1"/>
    <property type="molecule type" value="Genomic_DNA"/>
</dbReference>
<gene>
    <name evidence="1" type="ORF">I3517_02180</name>
</gene>
<dbReference type="RefSeq" id="WP_054828323.1">
    <property type="nucleotide sequence ID" value="NZ_JAECSB010000014.1"/>
</dbReference>
<dbReference type="AlphaFoldDB" id="A0A8I1D6F4"/>
<name>A0A8I1D6F4_RHOER</name>
<reference evidence="1 2" key="1">
    <citation type="submission" date="2020-12" db="EMBL/GenBank/DDBJ databases">
        <title>Draft genome sequence of furan degrading bacterial strain FUR100.</title>
        <authorList>
            <person name="Woiski C."/>
        </authorList>
    </citation>
    <scope>NUCLEOTIDE SEQUENCE [LARGE SCALE GENOMIC DNA]</scope>
    <source>
        <strain evidence="1 2">FUR100</strain>
    </source>
</reference>
<proteinExistence type="predicted"/>
<dbReference type="Proteomes" id="UP000627573">
    <property type="component" value="Unassembled WGS sequence"/>
</dbReference>